<dbReference type="InterPro" id="IPR001204">
    <property type="entry name" value="Phos_transporter"/>
</dbReference>
<evidence type="ECO:0000256" key="3">
    <source>
        <dbReference type="ARBA" id="ARBA00022692"/>
    </source>
</evidence>
<proteinExistence type="inferred from homology"/>
<dbReference type="GO" id="GO:0016020">
    <property type="term" value="C:membrane"/>
    <property type="evidence" value="ECO:0007669"/>
    <property type="project" value="UniProtKB-SubCell"/>
</dbReference>
<keyword evidence="4 6" id="KW-1133">Transmembrane helix</keyword>
<keyword evidence="2 6" id="KW-0813">Transport</keyword>
<dbReference type="PANTHER" id="PTHR11101">
    <property type="entry name" value="PHOSPHATE TRANSPORTER"/>
    <property type="match status" value="1"/>
</dbReference>
<feature type="transmembrane region" description="Helical" evidence="6">
    <location>
        <begin position="149"/>
        <end position="173"/>
    </location>
</feature>
<feature type="transmembrane region" description="Helical" evidence="6">
    <location>
        <begin position="503"/>
        <end position="521"/>
    </location>
</feature>
<feature type="transmembrane region" description="Helical" evidence="6">
    <location>
        <begin position="473"/>
        <end position="497"/>
    </location>
</feature>
<evidence type="ECO:0000313" key="7">
    <source>
        <dbReference type="EMBL" id="MCW3807923.1"/>
    </source>
</evidence>
<evidence type="ECO:0000256" key="5">
    <source>
        <dbReference type="ARBA" id="ARBA00023136"/>
    </source>
</evidence>
<protein>
    <recommendedName>
        <fullName evidence="6">Phosphate transporter</fullName>
    </recommendedName>
</protein>
<feature type="transmembrane region" description="Helical" evidence="6">
    <location>
        <begin position="109"/>
        <end position="129"/>
    </location>
</feature>
<dbReference type="RefSeq" id="WP_301202422.1">
    <property type="nucleotide sequence ID" value="NZ_JAPDPI010000070.1"/>
</dbReference>
<feature type="transmembrane region" description="Helical" evidence="6">
    <location>
        <begin position="76"/>
        <end position="97"/>
    </location>
</feature>
<keyword evidence="8" id="KW-1185">Reference proteome</keyword>
<comment type="similarity">
    <text evidence="6">Belongs to the inorganic phosphate transporter (PiT) (TC 2.A.20) family.</text>
</comment>
<evidence type="ECO:0000256" key="6">
    <source>
        <dbReference type="RuleBase" id="RU363058"/>
    </source>
</evidence>
<feature type="transmembrane region" description="Helical" evidence="6">
    <location>
        <begin position="320"/>
        <end position="338"/>
    </location>
</feature>
<feature type="transmembrane region" description="Helical" evidence="6">
    <location>
        <begin position="185"/>
        <end position="205"/>
    </location>
</feature>
<organism evidence="7 8">
    <name type="scientific">Plebeiibacterium marinum</name>
    <dbReference type="NCBI Taxonomy" id="2992111"/>
    <lineage>
        <taxon>Bacteria</taxon>
        <taxon>Pseudomonadati</taxon>
        <taxon>Bacteroidota</taxon>
        <taxon>Bacteroidia</taxon>
        <taxon>Marinilabiliales</taxon>
        <taxon>Marinilabiliaceae</taxon>
        <taxon>Plebeiibacterium</taxon>
    </lineage>
</organism>
<evidence type="ECO:0000256" key="2">
    <source>
        <dbReference type="ARBA" id="ARBA00022448"/>
    </source>
</evidence>
<dbReference type="GO" id="GO:0005315">
    <property type="term" value="F:phosphate transmembrane transporter activity"/>
    <property type="evidence" value="ECO:0007669"/>
    <property type="project" value="InterPro"/>
</dbReference>
<feature type="transmembrane region" description="Helical" evidence="6">
    <location>
        <begin position="6"/>
        <end position="32"/>
    </location>
</feature>
<gene>
    <name evidence="7" type="ORF">OM074_20025</name>
</gene>
<feature type="transmembrane region" description="Helical" evidence="6">
    <location>
        <begin position="225"/>
        <end position="249"/>
    </location>
</feature>
<sequence>MDHLYIIVFVLVVLGIVDLVVGVTNDAVNFLISAIGSKVARRKYIYLVAGAGIILGCLFSGGMMEVARKGIFNPQFFYLDQLLIIFLAVMFTDIILIDLFNTFGFPTSTTVAIVFELLGGALALGLIVIGGDNPDGLKIEQLINTQNALIILAGIVLSIVIAFLSGAIIQFVSRMVFTFRHKGRFKFLFSVAGAIAITAICFLILKKDEAFANIIYGSVADGVLNNLPLVLSLIFGLSTIVFLLLSYFFKVDIPKIVVFAGTFTIALSFASNDLANFISIPLSSLEGANEFISNVHASPSMFLMDIWQGGVLNNVWSPKVYNIIYLLSGIVMVITIFASRKLRTVTETVMYLGRQDSGYETFEPTNMSRYIVYAFFNIYNKLNKWLPAAFTNRITNRYERSEEDADTDIEKAVYFDTVRASVNLAVASLLIGVGTYFTIPLSTTFVVFMVVMGTSLADQAWGRESAVYRITGVLTILGGWFITATMAFIGAFVLAIFIWWAEIYAVAVLLVLTVFVMFRSAKYHKKIYSQRQEINLKNNNAHHKNINTVIDLGSERIRKHILETSKIYMLIIQGFVDENLKQLKETCEKTKELTKTSRKTKEELFDNFTNVGVGSFDSGHYFIQALDYLGELSATLNQMSVPICNHLDNQHKGLSNSQKEDALLLLEEMTGFFNFQVHIEKENKFEAVPEIIDKQKYIINLIEDLRKKQIKRIMNGKSRQRSSILLLECYAESKNLVLYTINLLKSHRDFYKNSRLG</sequence>
<keyword evidence="5 6" id="KW-0472">Membrane</keyword>
<comment type="subcellular location">
    <subcellularLocation>
        <location evidence="1 6">Membrane</location>
        <topology evidence="1 6">Multi-pass membrane protein</topology>
    </subcellularLocation>
</comment>
<dbReference type="Pfam" id="PF01384">
    <property type="entry name" value="PHO4"/>
    <property type="match status" value="2"/>
</dbReference>
<keyword evidence="6" id="KW-0592">Phosphate transport</keyword>
<evidence type="ECO:0000256" key="4">
    <source>
        <dbReference type="ARBA" id="ARBA00022989"/>
    </source>
</evidence>
<comment type="caution">
    <text evidence="7">The sequence shown here is derived from an EMBL/GenBank/DDBJ whole genome shotgun (WGS) entry which is preliminary data.</text>
</comment>
<feature type="transmembrane region" description="Helical" evidence="6">
    <location>
        <begin position="256"/>
        <end position="275"/>
    </location>
</feature>
<evidence type="ECO:0000256" key="1">
    <source>
        <dbReference type="ARBA" id="ARBA00004141"/>
    </source>
</evidence>
<dbReference type="PANTHER" id="PTHR11101:SF16">
    <property type="entry name" value="PHOSPHATE TRANSPORTER"/>
    <property type="match status" value="1"/>
</dbReference>
<dbReference type="Proteomes" id="UP001207408">
    <property type="component" value="Unassembled WGS sequence"/>
</dbReference>
<feature type="transmembrane region" description="Helical" evidence="6">
    <location>
        <begin position="44"/>
        <end position="64"/>
    </location>
</feature>
<dbReference type="AlphaFoldDB" id="A0AAE3SLR8"/>
<name>A0AAE3SLR8_9BACT</name>
<keyword evidence="3 6" id="KW-0812">Transmembrane</keyword>
<dbReference type="EMBL" id="JAPDPI010000070">
    <property type="protein sequence ID" value="MCW3807923.1"/>
    <property type="molecule type" value="Genomic_DNA"/>
</dbReference>
<reference evidence="7" key="1">
    <citation type="submission" date="2022-10" db="EMBL/GenBank/DDBJ databases">
        <authorList>
            <person name="Yu W.X."/>
        </authorList>
    </citation>
    <scope>NUCLEOTIDE SEQUENCE</scope>
    <source>
        <strain evidence="7">D04</strain>
    </source>
</reference>
<evidence type="ECO:0000313" key="8">
    <source>
        <dbReference type="Proteomes" id="UP001207408"/>
    </source>
</evidence>
<dbReference type="GO" id="GO:0035435">
    <property type="term" value="P:phosphate ion transmembrane transport"/>
    <property type="evidence" value="ECO:0007669"/>
    <property type="project" value="TreeGrafter"/>
</dbReference>
<accession>A0AAE3SLR8</accession>